<keyword evidence="1" id="KW-0732">Signal</keyword>
<dbReference type="OrthoDB" id="2329649at2"/>
<evidence type="ECO:0000256" key="1">
    <source>
        <dbReference type="SAM" id="SignalP"/>
    </source>
</evidence>
<sequence>MKKMLMFSLTVVCSALLGGLTETTANADAPHFNRAPAVLKGSWQTKTHKTAKKYSNSRNRYWYTDLYITNKQFHLEDFMLNKHKMNEYNSGPYGAYDGKTDSLAYRKTKNRHYHIYGNIAPNFEKGVWGYSVVLAKSHKSMKVYSHKLTDHGSYYAFGKKHYVGNFYKQ</sequence>
<feature type="signal peptide" evidence="1">
    <location>
        <begin position="1"/>
        <end position="27"/>
    </location>
</feature>
<organism evidence="2 3">
    <name type="scientific">Levilactobacillus acidifarinae DSM 19394 = JCM 15949</name>
    <dbReference type="NCBI Taxonomy" id="1423715"/>
    <lineage>
        <taxon>Bacteria</taxon>
        <taxon>Bacillati</taxon>
        <taxon>Bacillota</taxon>
        <taxon>Bacilli</taxon>
        <taxon>Lactobacillales</taxon>
        <taxon>Lactobacillaceae</taxon>
        <taxon>Levilactobacillus</taxon>
    </lineage>
</organism>
<keyword evidence="3" id="KW-1185">Reference proteome</keyword>
<evidence type="ECO:0000313" key="3">
    <source>
        <dbReference type="Proteomes" id="UP000051955"/>
    </source>
</evidence>
<dbReference type="Proteomes" id="UP000051955">
    <property type="component" value="Unassembled WGS sequence"/>
</dbReference>
<name>A0A0R1LIZ9_9LACO</name>
<proteinExistence type="predicted"/>
<dbReference type="AlphaFoldDB" id="A0A0R1LIZ9"/>
<evidence type="ECO:0000313" key="2">
    <source>
        <dbReference type="EMBL" id="KRK95932.1"/>
    </source>
</evidence>
<accession>A0A0R1LIZ9</accession>
<gene>
    <name evidence="2" type="ORF">FD25_GL002392</name>
</gene>
<feature type="chain" id="PRO_5006407350" evidence="1">
    <location>
        <begin position="28"/>
        <end position="169"/>
    </location>
</feature>
<dbReference type="EMBL" id="AZDV01000005">
    <property type="protein sequence ID" value="KRK95932.1"/>
    <property type="molecule type" value="Genomic_DNA"/>
</dbReference>
<protein>
    <submittedName>
        <fullName evidence="2">Uncharacterized protein</fullName>
    </submittedName>
</protein>
<reference evidence="2 3" key="1">
    <citation type="journal article" date="2015" name="Genome Announc.">
        <title>Expanding the biotechnology potential of lactobacilli through comparative genomics of 213 strains and associated genera.</title>
        <authorList>
            <person name="Sun Z."/>
            <person name="Harris H.M."/>
            <person name="McCann A."/>
            <person name="Guo C."/>
            <person name="Argimon S."/>
            <person name="Zhang W."/>
            <person name="Yang X."/>
            <person name="Jeffery I.B."/>
            <person name="Cooney J.C."/>
            <person name="Kagawa T.F."/>
            <person name="Liu W."/>
            <person name="Song Y."/>
            <person name="Salvetti E."/>
            <person name="Wrobel A."/>
            <person name="Rasinkangas P."/>
            <person name="Parkhill J."/>
            <person name="Rea M.C."/>
            <person name="O'Sullivan O."/>
            <person name="Ritari J."/>
            <person name="Douillard F.P."/>
            <person name="Paul Ross R."/>
            <person name="Yang R."/>
            <person name="Briner A.E."/>
            <person name="Felis G.E."/>
            <person name="de Vos W.M."/>
            <person name="Barrangou R."/>
            <person name="Klaenhammer T.R."/>
            <person name="Caufield P.W."/>
            <person name="Cui Y."/>
            <person name="Zhang H."/>
            <person name="O'Toole P.W."/>
        </authorList>
    </citation>
    <scope>NUCLEOTIDE SEQUENCE [LARGE SCALE GENOMIC DNA]</scope>
    <source>
        <strain evidence="2 3">DSM 19394</strain>
    </source>
</reference>
<dbReference type="RefSeq" id="WP_057801163.1">
    <property type="nucleotide sequence ID" value="NZ_AZDV01000005.1"/>
</dbReference>
<dbReference type="PATRIC" id="fig|1423715.3.peg.2469"/>
<comment type="caution">
    <text evidence="2">The sequence shown here is derived from an EMBL/GenBank/DDBJ whole genome shotgun (WGS) entry which is preliminary data.</text>
</comment>